<dbReference type="PRINTS" id="PR00237">
    <property type="entry name" value="GPCRRHODOPSN"/>
</dbReference>
<accession>A0ABN8P6A1</accession>
<protein>
    <recommendedName>
        <fullName evidence="12">G-protein coupled receptors family 1 profile domain-containing protein</fullName>
    </recommendedName>
</protein>
<dbReference type="Proteomes" id="UP001159405">
    <property type="component" value="Unassembled WGS sequence"/>
</dbReference>
<dbReference type="Pfam" id="PF00001">
    <property type="entry name" value="7tm_1"/>
    <property type="match status" value="1"/>
</dbReference>
<dbReference type="InterPro" id="IPR000276">
    <property type="entry name" value="GPCR_Rhodpsn"/>
</dbReference>
<evidence type="ECO:0000256" key="10">
    <source>
        <dbReference type="RuleBase" id="RU000688"/>
    </source>
</evidence>
<dbReference type="PROSITE" id="PS00237">
    <property type="entry name" value="G_PROTEIN_RECEP_F1_1"/>
    <property type="match status" value="1"/>
</dbReference>
<dbReference type="PROSITE" id="PS50262">
    <property type="entry name" value="G_PROTEIN_RECEP_F1_2"/>
    <property type="match status" value="1"/>
</dbReference>
<evidence type="ECO:0000256" key="1">
    <source>
        <dbReference type="ARBA" id="ARBA00004651"/>
    </source>
</evidence>
<dbReference type="InterPro" id="IPR017452">
    <property type="entry name" value="GPCR_Rhodpsn_7TM"/>
</dbReference>
<evidence type="ECO:0000313" key="14">
    <source>
        <dbReference type="Proteomes" id="UP001159405"/>
    </source>
</evidence>
<sequence length="343" mass="39428">MTVTNNTTSLSAGNIPSSTEGILLLSTFVLEAVLIVVGNSLTIVFFAFDRKTRKKSLFLVINMAFADVVLGALCLPLYLYVWVGPSYQLWHVAHEIQAPLLTFWDVSDTIFSQASLISAVFISCERFFAVYWPLRQRTLSMRAYRIVIAMVWSLAVLVYIVHYLVSHLKNIRAAVFSWMVFPLIFLFVVCGCNFSIWRKFKQRNIASQQQNRASQNKRLTNTLLFVSAIAVLSWLPLVIANYLIFVHEADISRNVLFYYIINVINFSNSILNPVVYVLRIPVFRQWLSLRFLRRHTVINDGVEERDDRTRAATLTSIVELRKLTKDGGRKEEWSEQEIVSTNL</sequence>
<proteinExistence type="inferred from homology"/>
<dbReference type="SUPFAM" id="SSF81321">
    <property type="entry name" value="Family A G protein-coupled receptor-like"/>
    <property type="match status" value="1"/>
</dbReference>
<name>A0ABN8P6A1_9CNID</name>
<evidence type="ECO:0000256" key="2">
    <source>
        <dbReference type="ARBA" id="ARBA00022475"/>
    </source>
</evidence>
<evidence type="ECO:0000256" key="7">
    <source>
        <dbReference type="ARBA" id="ARBA00023170"/>
    </source>
</evidence>
<keyword evidence="7 10" id="KW-0675">Receptor</keyword>
<feature type="transmembrane region" description="Helical" evidence="11">
    <location>
        <begin position="22"/>
        <end position="48"/>
    </location>
</feature>
<feature type="domain" description="G-protein coupled receptors family 1 profile" evidence="12">
    <location>
        <begin position="38"/>
        <end position="276"/>
    </location>
</feature>
<evidence type="ECO:0000259" key="12">
    <source>
        <dbReference type="PROSITE" id="PS50262"/>
    </source>
</evidence>
<organism evidence="13 14">
    <name type="scientific">Porites lobata</name>
    <dbReference type="NCBI Taxonomy" id="104759"/>
    <lineage>
        <taxon>Eukaryota</taxon>
        <taxon>Metazoa</taxon>
        <taxon>Cnidaria</taxon>
        <taxon>Anthozoa</taxon>
        <taxon>Hexacorallia</taxon>
        <taxon>Scleractinia</taxon>
        <taxon>Fungiina</taxon>
        <taxon>Poritidae</taxon>
        <taxon>Porites</taxon>
    </lineage>
</organism>
<evidence type="ECO:0000256" key="4">
    <source>
        <dbReference type="ARBA" id="ARBA00022989"/>
    </source>
</evidence>
<evidence type="ECO:0000256" key="6">
    <source>
        <dbReference type="ARBA" id="ARBA00023136"/>
    </source>
</evidence>
<evidence type="ECO:0000313" key="13">
    <source>
        <dbReference type="EMBL" id="CAH3130467.1"/>
    </source>
</evidence>
<keyword evidence="3 10" id="KW-0812">Transmembrane</keyword>
<comment type="caution">
    <text evidence="13">The sequence shown here is derived from an EMBL/GenBank/DDBJ whole genome shotgun (WGS) entry which is preliminary data.</text>
</comment>
<keyword evidence="9 10" id="KW-0807">Transducer</keyword>
<feature type="transmembrane region" description="Helical" evidence="11">
    <location>
        <begin position="57"/>
        <end position="81"/>
    </location>
</feature>
<gene>
    <name evidence="13" type="ORF">PLOB_00034681</name>
</gene>
<keyword evidence="4 11" id="KW-1133">Transmembrane helix</keyword>
<dbReference type="EMBL" id="CALNXK010000048">
    <property type="protein sequence ID" value="CAH3130467.1"/>
    <property type="molecule type" value="Genomic_DNA"/>
</dbReference>
<evidence type="ECO:0000256" key="5">
    <source>
        <dbReference type="ARBA" id="ARBA00023040"/>
    </source>
</evidence>
<keyword evidence="8" id="KW-0325">Glycoprotein</keyword>
<dbReference type="PANTHER" id="PTHR24246:SF27">
    <property type="entry name" value="ADENOSINE RECEPTOR, ISOFORM A"/>
    <property type="match status" value="1"/>
</dbReference>
<keyword evidence="5 10" id="KW-0297">G-protein coupled receptor</keyword>
<feature type="transmembrane region" description="Helical" evidence="11">
    <location>
        <begin position="171"/>
        <end position="197"/>
    </location>
</feature>
<evidence type="ECO:0000256" key="9">
    <source>
        <dbReference type="ARBA" id="ARBA00023224"/>
    </source>
</evidence>
<comment type="subcellular location">
    <subcellularLocation>
        <location evidence="1">Cell membrane</location>
        <topology evidence="1">Multi-pass membrane protein</topology>
    </subcellularLocation>
</comment>
<feature type="transmembrane region" description="Helical" evidence="11">
    <location>
        <begin position="256"/>
        <end position="278"/>
    </location>
</feature>
<keyword evidence="14" id="KW-1185">Reference proteome</keyword>
<keyword evidence="6 11" id="KW-0472">Membrane</keyword>
<feature type="transmembrane region" description="Helical" evidence="11">
    <location>
        <begin position="110"/>
        <end position="134"/>
    </location>
</feature>
<evidence type="ECO:0000256" key="11">
    <source>
        <dbReference type="SAM" id="Phobius"/>
    </source>
</evidence>
<dbReference type="Gene3D" id="1.20.1070.10">
    <property type="entry name" value="Rhodopsin 7-helix transmembrane proteins"/>
    <property type="match status" value="1"/>
</dbReference>
<dbReference type="PANTHER" id="PTHR24246">
    <property type="entry name" value="OLFACTORY RECEPTOR AND ADENOSINE RECEPTOR"/>
    <property type="match status" value="1"/>
</dbReference>
<keyword evidence="2" id="KW-1003">Cell membrane</keyword>
<dbReference type="CDD" id="cd00637">
    <property type="entry name" value="7tm_classA_rhodopsin-like"/>
    <property type="match status" value="1"/>
</dbReference>
<evidence type="ECO:0000256" key="8">
    <source>
        <dbReference type="ARBA" id="ARBA00023180"/>
    </source>
</evidence>
<reference evidence="13 14" key="1">
    <citation type="submission" date="2022-05" db="EMBL/GenBank/DDBJ databases">
        <authorList>
            <consortium name="Genoscope - CEA"/>
            <person name="William W."/>
        </authorList>
    </citation>
    <scope>NUCLEOTIDE SEQUENCE [LARGE SCALE GENOMIC DNA]</scope>
</reference>
<comment type="similarity">
    <text evidence="10">Belongs to the G-protein coupled receptor 1 family.</text>
</comment>
<feature type="transmembrane region" description="Helical" evidence="11">
    <location>
        <begin position="146"/>
        <end position="165"/>
    </location>
</feature>
<evidence type="ECO:0000256" key="3">
    <source>
        <dbReference type="ARBA" id="ARBA00022692"/>
    </source>
</evidence>
<feature type="transmembrane region" description="Helical" evidence="11">
    <location>
        <begin position="218"/>
        <end position="244"/>
    </location>
</feature>